<dbReference type="GO" id="GO:0004845">
    <property type="term" value="F:uracil phosphoribosyltransferase activity"/>
    <property type="evidence" value="ECO:0007669"/>
    <property type="project" value="UniProtKB-EC"/>
</dbReference>
<organism evidence="2">
    <name type="scientific">uncultured Truepera sp</name>
    <dbReference type="NCBI Taxonomy" id="543023"/>
    <lineage>
        <taxon>Bacteria</taxon>
        <taxon>Thermotogati</taxon>
        <taxon>Deinococcota</taxon>
        <taxon>Deinococci</taxon>
        <taxon>Trueperales</taxon>
        <taxon>Trueperaceae</taxon>
        <taxon>Truepera</taxon>
        <taxon>environmental samples</taxon>
    </lineage>
</organism>
<reference evidence="2" key="1">
    <citation type="submission" date="2020-02" db="EMBL/GenBank/DDBJ databases">
        <authorList>
            <person name="Meier V. D."/>
        </authorList>
    </citation>
    <scope>NUCLEOTIDE SEQUENCE</scope>
    <source>
        <strain evidence="2">AVDCRST_MAG86</strain>
    </source>
</reference>
<keyword evidence="2" id="KW-0808">Transferase</keyword>
<name>A0A6J4VCL2_9DEIN</name>
<feature type="non-terminal residue" evidence="2">
    <location>
        <position position="91"/>
    </location>
</feature>
<sequence length="91" mass="10428">FGHCRARHLFARPDASDRRQRGGGPHHLKGTRRDPSAAPMHFRRSRRNQRGSQRTPGSRDHLGGAGRTSKRSWLHRAGARRRGRPHLRNTL</sequence>
<evidence type="ECO:0000313" key="2">
    <source>
        <dbReference type="EMBL" id="CAA9575116.1"/>
    </source>
</evidence>
<gene>
    <name evidence="2" type="ORF">AVDCRST_MAG86-2100</name>
</gene>
<evidence type="ECO:0000256" key="1">
    <source>
        <dbReference type="SAM" id="MobiDB-lite"/>
    </source>
</evidence>
<proteinExistence type="predicted"/>
<feature type="compositionally biased region" description="Basic residues" evidence="1">
    <location>
        <begin position="1"/>
        <end position="10"/>
    </location>
</feature>
<accession>A0A6J4VCL2</accession>
<dbReference type="AlphaFoldDB" id="A0A6J4VCL2"/>
<keyword evidence="2" id="KW-0328">Glycosyltransferase</keyword>
<feature type="region of interest" description="Disordered" evidence="1">
    <location>
        <begin position="1"/>
        <end position="91"/>
    </location>
</feature>
<protein>
    <submittedName>
        <fullName evidence="2">Uracil phosphoribosyltransferase</fullName>
        <ecNumber evidence="2">2.4.2.9</ecNumber>
    </submittedName>
</protein>
<dbReference type="EC" id="2.4.2.9" evidence="2"/>
<feature type="compositionally biased region" description="Basic residues" evidence="1">
    <location>
        <begin position="68"/>
        <end position="91"/>
    </location>
</feature>
<feature type="non-terminal residue" evidence="2">
    <location>
        <position position="1"/>
    </location>
</feature>
<dbReference type="EMBL" id="CADCWP010000174">
    <property type="protein sequence ID" value="CAA9575116.1"/>
    <property type="molecule type" value="Genomic_DNA"/>
</dbReference>